<evidence type="ECO:0000256" key="4">
    <source>
        <dbReference type="PROSITE-ProRule" id="PRU00035"/>
    </source>
</evidence>
<dbReference type="SMART" id="SM00320">
    <property type="entry name" value="WD40"/>
    <property type="match status" value="5"/>
</dbReference>
<name>A0A8C2E1M1_CYPCA</name>
<keyword evidence="7" id="KW-0732">Signal</keyword>
<evidence type="ECO:0000256" key="7">
    <source>
        <dbReference type="SAM" id="SignalP"/>
    </source>
</evidence>
<proteinExistence type="predicted"/>
<dbReference type="SUPFAM" id="SSF47370">
    <property type="entry name" value="Bromodomain"/>
    <property type="match status" value="2"/>
</dbReference>
<dbReference type="PRINTS" id="PR00503">
    <property type="entry name" value="BROMODOMAIN"/>
</dbReference>
<dbReference type="InterPro" id="IPR019775">
    <property type="entry name" value="WD40_repeat_CS"/>
</dbReference>
<dbReference type="InterPro" id="IPR015943">
    <property type="entry name" value="WD40/YVTN_repeat-like_dom_sf"/>
</dbReference>
<dbReference type="InterPro" id="IPR052060">
    <property type="entry name" value="Bromo_WD_repeat"/>
</dbReference>
<dbReference type="Pfam" id="PF00439">
    <property type="entry name" value="Bromodomain"/>
    <property type="match status" value="2"/>
</dbReference>
<dbReference type="PANTHER" id="PTHR16266">
    <property type="entry name" value="WD REPEAT DOMAIN 9"/>
    <property type="match status" value="1"/>
</dbReference>
<evidence type="ECO:0000259" key="8">
    <source>
        <dbReference type="PROSITE" id="PS50014"/>
    </source>
</evidence>
<dbReference type="PROSITE" id="PS50294">
    <property type="entry name" value="WD_REPEATS_REGION"/>
    <property type="match status" value="2"/>
</dbReference>
<feature type="compositionally biased region" description="Polar residues" evidence="6">
    <location>
        <begin position="991"/>
        <end position="1002"/>
    </location>
</feature>
<dbReference type="GO" id="GO:0005634">
    <property type="term" value="C:nucleus"/>
    <property type="evidence" value="ECO:0007669"/>
    <property type="project" value="TreeGrafter"/>
</dbReference>
<dbReference type="Gene3D" id="2.130.10.10">
    <property type="entry name" value="YVTN repeat-like/Quinoprotein amine dehydrogenase"/>
    <property type="match status" value="1"/>
</dbReference>
<dbReference type="PROSITE" id="PS50014">
    <property type="entry name" value="BROMODOMAIN_2"/>
    <property type="match status" value="2"/>
</dbReference>
<dbReference type="InterPro" id="IPR001487">
    <property type="entry name" value="Bromodomain"/>
</dbReference>
<dbReference type="PANTHER" id="PTHR16266:SF26">
    <property type="entry name" value="BROMODOMAIN AND WD REPEAT-CONTAINING PROTEIN 1"/>
    <property type="match status" value="1"/>
</dbReference>
<dbReference type="Proteomes" id="UP000694701">
    <property type="component" value="Unplaced"/>
</dbReference>
<organism evidence="9 10">
    <name type="scientific">Cyprinus carpio</name>
    <name type="common">Common carp</name>
    <dbReference type="NCBI Taxonomy" id="7962"/>
    <lineage>
        <taxon>Eukaryota</taxon>
        <taxon>Metazoa</taxon>
        <taxon>Chordata</taxon>
        <taxon>Craniata</taxon>
        <taxon>Vertebrata</taxon>
        <taxon>Euteleostomi</taxon>
        <taxon>Actinopterygii</taxon>
        <taxon>Neopterygii</taxon>
        <taxon>Teleostei</taxon>
        <taxon>Ostariophysi</taxon>
        <taxon>Cypriniformes</taxon>
        <taxon>Cyprinidae</taxon>
        <taxon>Cyprininae</taxon>
        <taxon>Cyprinus</taxon>
    </lineage>
</organism>
<dbReference type="InterPro" id="IPR057451">
    <property type="entry name" value="BRWD/PHIP_AD"/>
</dbReference>
<dbReference type="InterPro" id="IPR036427">
    <property type="entry name" value="Bromodomain-like_sf"/>
</dbReference>
<dbReference type="FunFam" id="2.130.10.10:FF:002549">
    <property type="entry name" value="Bromodomain and WD repeat domain-containing 3"/>
    <property type="match status" value="1"/>
</dbReference>
<evidence type="ECO:0000256" key="6">
    <source>
        <dbReference type="SAM" id="MobiDB-lite"/>
    </source>
</evidence>
<evidence type="ECO:0000256" key="2">
    <source>
        <dbReference type="ARBA" id="ARBA00022737"/>
    </source>
</evidence>
<accession>A0A8C2E1M1</accession>
<evidence type="ECO:0000256" key="3">
    <source>
        <dbReference type="ARBA" id="ARBA00023117"/>
    </source>
</evidence>
<feature type="domain" description="Bromo" evidence="8">
    <location>
        <begin position="730"/>
        <end position="800"/>
    </location>
</feature>
<dbReference type="GO" id="GO:0008360">
    <property type="term" value="P:regulation of cell shape"/>
    <property type="evidence" value="ECO:0007669"/>
    <property type="project" value="TreeGrafter"/>
</dbReference>
<feature type="repeat" description="WD" evidence="5">
    <location>
        <begin position="208"/>
        <end position="250"/>
    </location>
</feature>
<dbReference type="Pfam" id="PF00400">
    <property type="entry name" value="WD40"/>
    <property type="match status" value="3"/>
</dbReference>
<feature type="repeat" description="WD" evidence="5">
    <location>
        <begin position="106"/>
        <end position="147"/>
    </location>
</feature>
<dbReference type="Ensembl" id="ENSCCRT00020037710.1">
    <property type="protein sequence ID" value="ENSCCRP00020034520.1"/>
    <property type="gene ID" value="ENSCCRG00020015506.1"/>
</dbReference>
<feature type="compositionally biased region" description="Acidic residues" evidence="6">
    <location>
        <begin position="504"/>
        <end position="526"/>
    </location>
</feature>
<keyword evidence="2" id="KW-0677">Repeat</keyword>
<keyword evidence="1 5" id="KW-0853">WD repeat</keyword>
<dbReference type="AlphaFoldDB" id="A0A8C2E1M1"/>
<keyword evidence="3 4" id="KW-0103">Bromodomain</keyword>
<reference evidence="9" key="1">
    <citation type="submission" date="2025-08" db="UniProtKB">
        <authorList>
            <consortium name="Ensembl"/>
        </authorList>
    </citation>
    <scope>IDENTIFICATION</scope>
</reference>
<feature type="chain" id="PRO_5033981162" evidence="7">
    <location>
        <begin position="23"/>
        <end position="1041"/>
    </location>
</feature>
<dbReference type="SMART" id="SM00297">
    <property type="entry name" value="BROMO"/>
    <property type="match status" value="2"/>
</dbReference>
<dbReference type="InterPro" id="IPR001680">
    <property type="entry name" value="WD40_rpt"/>
</dbReference>
<feature type="region of interest" description="Disordered" evidence="6">
    <location>
        <begin position="408"/>
        <end position="429"/>
    </location>
</feature>
<dbReference type="Gene3D" id="2.30.30.1040">
    <property type="match status" value="1"/>
</dbReference>
<evidence type="ECO:0000256" key="5">
    <source>
        <dbReference type="PROSITE-ProRule" id="PRU00221"/>
    </source>
</evidence>
<dbReference type="FunFam" id="1.20.920.10:FF:000044">
    <property type="entry name" value="Bromodomain and WD repeat domain-containing 1"/>
    <property type="match status" value="1"/>
</dbReference>
<dbReference type="GO" id="GO:0007010">
    <property type="term" value="P:cytoskeleton organization"/>
    <property type="evidence" value="ECO:0007669"/>
    <property type="project" value="TreeGrafter"/>
</dbReference>
<feature type="region of interest" description="Disordered" evidence="6">
    <location>
        <begin position="983"/>
        <end position="1041"/>
    </location>
</feature>
<feature type="signal peptide" evidence="7">
    <location>
        <begin position="1"/>
        <end position="22"/>
    </location>
</feature>
<feature type="domain" description="Bromo" evidence="8">
    <location>
        <begin position="876"/>
        <end position="946"/>
    </location>
</feature>
<dbReference type="FunFam" id="1.20.920.10:FF:000066">
    <property type="entry name" value="Transcription initiation factor TFIID subunit 1"/>
    <property type="match status" value="1"/>
</dbReference>
<dbReference type="Gene3D" id="1.20.920.10">
    <property type="entry name" value="Bromodomain-like"/>
    <property type="match status" value="2"/>
</dbReference>
<dbReference type="PROSITE" id="PS00678">
    <property type="entry name" value="WD_REPEATS_1"/>
    <property type="match status" value="1"/>
</dbReference>
<evidence type="ECO:0000313" key="10">
    <source>
        <dbReference type="Proteomes" id="UP000694701"/>
    </source>
</evidence>
<sequence length="1041" mass="119803">MKWAALLFHLQLLNSFSPFVKGSKRYMVSTGTDATVCFWQWDVHSFFLFLLISDRPHKFTEKPRPGVQTVCSSFSPGGMFLATGSTDDVIRIYFLGFGSPEKLAELDSHTDKVDSIQFCHSGERFVSGSRDGTARIWQLHQRNQWKSILLDMSATLPGSAPLTEAENFFKPKVTMVSWDRHDNTVITAVNNHLLKVWNSYTGQLLHILKGHEAEVFVLEPHPYDPRIMLSAGHDGNVFIWDLIRGTKTMHYFNMIEGQGHGAVFDCKFTSDGHRFAMTDSHGHLVIFGFGSSKPYEKLPDQVFFHTDYRPLIRDSNGFVLDEQTQQAPHLMPPPFLVDVDGNPHPPRFQRLVPGRENIADEHLVPQLGYVATSKFPTQVISQQSAEGVEVRHSALDFAIRQLQQHQERPVTRMEVQSPPNVGLRRSGQVEGVRQMHQNAPRSQMATERDLQAWRRRVVVPELTTSGYSHSSSDYSDWMADAGISLRPPASPSSRRRARRRISSSEEEDEEDEDIADEEQTIDEEEQMSSPQKHKKAKSKTPKVYNLPELFLTIKFPNTCIFWIKYEVSPPTLCCLKLTQIDPGTGKITDRSFSIKYHDMPDVIDFLVLRQSYDDARNRAWRSNDRFRSVIDDAWWFGTIVCQEPYQSEYPDSLFQCFKVKWDNGEIEKLSPWDVEAIPENAEQPESESAGVPVTDEEMIDILYKSQEGEWGKKGRDQESARIITGIEQLVTVDIVAPFSGPVDLIQYPTYCAIIAYPTDLNTIKLRLKHNFYRRLSALIWDVKHIEQNAKTFNEPRSKIAESAKIITNVLLKFISKPHCTDIMEIYNAIENMEYSEDEVSEFVPPVFSLPSLENMRLIQMWDTWKDHCKRLLDYMFECEDSEAFRDPVDQREYPDYCNIIDTPMDLGTVRQTLEEDRYENPIDLCKDTRQIFTNAKSYTPNKRSKIYSMTLRLSAFFEESISKIISDYKTAVKSSLKLRRSQRFRKKLQHQESAPSRQGSTRQSEEDEEPSSSSRVFRRETRATRRAAQNNGAKRRHGGTL</sequence>
<dbReference type="PROSITE" id="PS50082">
    <property type="entry name" value="WD_REPEATS_2"/>
    <property type="match status" value="2"/>
</dbReference>
<dbReference type="FunFam" id="2.30.30.1040:FF:000003">
    <property type="entry name" value="Bromodomain and WD repeat domain containing 1"/>
    <property type="match status" value="1"/>
</dbReference>
<evidence type="ECO:0000256" key="1">
    <source>
        <dbReference type="ARBA" id="ARBA00022574"/>
    </source>
</evidence>
<dbReference type="SUPFAM" id="SSF50978">
    <property type="entry name" value="WD40 repeat-like"/>
    <property type="match status" value="1"/>
</dbReference>
<feature type="region of interest" description="Disordered" evidence="6">
    <location>
        <begin position="484"/>
        <end position="538"/>
    </location>
</feature>
<protein>
    <submittedName>
        <fullName evidence="9">Bromodomain and WD repeat domain containing 1</fullName>
    </submittedName>
</protein>
<dbReference type="GO" id="GO:0006357">
    <property type="term" value="P:regulation of transcription by RNA polymerase II"/>
    <property type="evidence" value="ECO:0007669"/>
    <property type="project" value="TreeGrafter"/>
</dbReference>
<evidence type="ECO:0000313" key="9">
    <source>
        <dbReference type="Ensembl" id="ENSCCRP00020034520.1"/>
    </source>
</evidence>
<dbReference type="InterPro" id="IPR036322">
    <property type="entry name" value="WD40_repeat_dom_sf"/>
</dbReference>
<dbReference type="CDD" id="cd05529">
    <property type="entry name" value="Bromo_WDR9_I_like"/>
    <property type="match status" value="1"/>
</dbReference>
<dbReference type="Pfam" id="PF25313">
    <property type="entry name" value="BRWD_AD"/>
    <property type="match status" value="1"/>
</dbReference>